<feature type="chain" id="PRO_5002152183" description="Secreted protein" evidence="1">
    <location>
        <begin position="19"/>
        <end position="108"/>
    </location>
</feature>
<proteinExistence type="predicted"/>
<sequence length="108" mass="12550">MDLCKHGLFFLTLLCTHFFPNIIHKYFAVKKIVQSSPTCRKLLLSYGDNGHDRVKRRTAKEKRITTDNPLVEICLEGVVHLHLHVENKGHCRHCKKSFIRNFCGKYGV</sequence>
<comment type="caution">
    <text evidence="2">The sequence shown here is derived from an EMBL/GenBank/DDBJ whole genome shotgun (WGS) entry which is preliminary data.</text>
</comment>
<evidence type="ECO:0000313" key="3">
    <source>
        <dbReference type="Proteomes" id="UP000031668"/>
    </source>
</evidence>
<keyword evidence="3" id="KW-1185">Reference proteome</keyword>
<name>A0A0C2MLA2_THEKT</name>
<evidence type="ECO:0008006" key="4">
    <source>
        <dbReference type="Google" id="ProtNLM"/>
    </source>
</evidence>
<protein>
    <recommendedName>
        <fullName evidence="4">Secreted protein</fullName>
    </recommendedName>
</protein>
<evidence type="ECO:0000313" key="2">
    <source>
        <dbReference type="EMBL" id="KII67996.1"/>
    </source>
</evidence>
<accession>A0A0C2MLA2</accession>
<feature type="signal peptide" evidence="1">
    <location>
        <begin position="1"/>
        <end position="18"/>
    </location>
</feature>
<organism evidence="2 3">
    <name type="scientific">Thelohanellus kitauei</name>
    <name type="common">Myxosporean</name>
    <dbReference type="NCBI Taxonomy" id="669202"/>
    <lineage>
        <taxon>Eukaryota</taxon>
        <taxon>Metazoa</taxon>
        <taxon>Cnidaria</taxon>
        <taxon>Myxozoa</taxon>
        <taxon>Myxosporea</taxon>
        <taxon>Bivalvulida</taxon>
        <taxon>Platysporina</taxon>
        <taxon>Myxobolidae</taxon>
        <taxon>Thelohanellus</taxon>
    </lineage>
</organism>
<reference evidence="2 3" key="1">
    <citation type="journal article" date="2014" name="Genome Biol. Evol.">
        <title>The genome of the myxosporean Thelohanellus kitauei shows adaptations to nutrient acquisition within its fish host.</title>
        <authorList>
            <person name="Yang Y."/>
            <person name="Xiong J."/>
            <person name="Zhou Z."/>
            <person name="Huo F."/>
            <person name="Miao W."/>
            <person name="Ran C."/>
            <person name="Liu Y."/>
            <person name="Zhang J."/>
            <person name="Feng J."/>
            <person name="Wang M."/>
            <person name="Wang M."/>
            <person name="Wang L."/>
            <person name="Yao B."/>
        </authorList>
    </citation>
    <scope>NUCLEOTIDE SEQUENCE [LARGE SCALE GENOMIC DNA]</scope>
    <source>
        <strain evidence="2">Wuqing</strain>
    </source>
</reference>
<keyword evidence="1" id="KW-0732">Signal</keyword>
<dbReference type="AlphaFoldDB" id="A0A0C2MLA2"/>
<dbReference type="EMBL" id="JWZT01002990">
    <property type="protein sequence ID" value="KII67996.1"/>
    <property type="molecule type" value="Genomic_DNA"/>
</dbReference>
<gene>
    <name evidence="2" type="ORF">RF11_01997</name>
</gene>
<dbReference type="Proteomes" id="UP000031668">
    <property type="component" value="Unassembled WGS sequence"/>
</dbReference>
<evidence type="ECO:0000256" key="1">
    <source>
        <dbReference type="SAM" id="SignalP"/>
    </source>
</evidence>